<dbReference type="Pfam" id="PF13524">
    <property type="entry name" value="Glyco_trans_1_2"/>
    <property type="match status" value="1"/>
</dbReference>
<dbReference type="Proteomes" id="UP000321058">
    <property type="component" value="Unassembled WGS sequence"/>
</dbReference>
<dbReference type="OrthoDB" id="9783380at2"/>
<sequence length="410" mass="43324">MTTLSPMRGAICIVSPGNLASNPRVLKEADALHEAGYAVTAVVCDYTEALRGFDDEISASVGWKVQRVPRSASERPIGLLAGSVAKLAGTHMPVAWAARAYGGPAAALTRAASGAPADLYIGHYIAGLAAAGRAALRRGAMLGFDAEDLHTGEGTALQVNMVRTIEGVLLPNCRHVTAAAPLIGKAYHARYGVEPATLLNVFPLAMAPAKPVCAGQGTFRAYWFSQTVGLDRGLQAFIQAMARTTAPVTLDIRGGDRWGHGDRLMELARELGVAGRVNLLPMAAPQEMVRLAADYDIGLSLETDVGENRRVCLTNKIFTYLLAGVPVLLSDTPAQDALAPELGAAARVVSLADPDGIALVLDRLARSPAARAEARDTAWRLGRERYNWDVEKGALLGSVERAFASRRVAA</sequence>
<dbReference type="AlphaFoldDB" id="A0A512NC74"/>
<accession>A0A512NC74</accession>
<dbReference type="RefSeq" id="WP_147150629.1">
    <property type="nucleotide sequence ID" value="NZ_BKAJ01000066.1"/>
</dbReference>
<dbReference type="SUPFAM" id="SSF53756">
    <property type="entry name" value="UDP-Glycosyltransferase/glycogen phosphorylase"/>
    <property type="match status" value="1"/>
</dbReference>
<dbReference type="InterPro" id="IPR055259">
    <property type="entry name" value="YkvP/CgeB_Glyco_trans-like"/>
</dbReference>
<gene>
    <name evidence="2" type="ORF">RSO01_37160</name>
</gene>
<evidence type="ECO:0000259" key="1">
    <source>
        <dbReference type="Pfam" id="PF13524"/>
    </source>
</evidence>
<keyword evidence="3" id="KW-1185">Reference proteome</keyword>
<feature type="domain" description="Spore protein YkvP/CgeB glycosyl transferase-like" evidence="1">
    <location>
        <begin position="236"/>
        <end position="388"/>
    </location>
</feature>
<evidence type="ECO:0000313" key="3">
    <source>
        <dbReference type="Proteomes" id="UP000321058"/>
    </source>
</evidence>
<comment type="caution">
    <text evidence="2">The sequence shown here is derived from an EMBL/GenBank/DDBJ whole genome shotgun (WGS) entry which is preliminary data.</text>
</comment>
<organism evidence="2 3">
    <name type="scientific">Reyranella soli</name>
    <dbReference type="NCBI Taxonomy" id="1230389"/>
    <lineage>
        <taxon>Bacteria</taxon>
        <taxon>Pseudomonadati</taxon>
        <taxon>Pseudomonadota</taxon>
        <taxon>Alphaproteobacteria</taxon>
        <taxon>Hyphomicrobiales</taxon>
        <taxon>Reyranellaceae</taxon>
        <taxon>Reyranella</taxon>
    </lineage>
</organism>
<reference evidence="2 3" key="1">
    <citation type="submission" date="2019-07" db="EMBL/GenBank/DDBJ databases">
        <title>Whole genome shotgun sequence of Reyranella soli NBRC 108950.</title>
        <authorList>
            <person name="Hosoyama A."/>
            <person name="Uohara A."/>
            <person name="Ohji S."/>
            <person name="Ichikawa N."/>
        </authorList>
    </citation>
    <scope>NUCLEOTIDE SEQUENCE [LARGE SCALE GENOMIC DNA]</scope>
    <source>
        <strain evidence="2 3">NBRC 108950</strain>
    </source>
</reference>
<dbReference type="Gene3D" id="3.40.50.2000">
    <property type="entry name" value="Glycogen Phosphorylase B"/>
    <property type="match status" value="1"/>
</dbReference>
<name>A0A512NC74_9HYPH</name>
<dbReference type="EMBL" id="BKAJ01000066">
    <property type="protein sequence ID" value="GEP56550.1"/>
    <property type="molecule type" value="Genomic_DNA"/>
</dbReference>
<proteinExistence type="predicted"/>
<protein>
    <recommendedName>
        <fullName evidence="1">Spore protein YkvP/CgeB glycosyl transferase-like domain-containing protein</fullName>
    </recommendedName>
</protein>
<evidence type="ECO:0000313" key="2">
    <source>
        <dbReference type="EMBL" id="GEP56550.1"/>
    </source>
</evidence>